<dbReference type="eggNOG" id="ENOG502R4M5">
    <property type="taxonomic scope" value="Eukaryota"/>
</dbReference>
<feature type="compositionally biased region" description="Low complexity" evidence="1">
    <location>
        <begin position="233"/>
        <end position="243"/>
    </location>
</feature>
<feature type="region of interest" description="Disordered" evidence="1">
    <location>
        <begin position="190"/>
        <end position="270"/>
    </location>
</feature>
<sequence>MELVSCRQRQWYYVDVRVEAYATIDEAGRKIYTKGTTRQWVVDAESFSVEFVLNSLSVEFSWGKNQHPAIWFFHKSVGEDVRLLENSQIPELFAMYEQESHFQLIISILDPGKSIPFALNALEPICVVSPENHGVDAGGVAGMAGVDVGGAGKGGGGGGGGVGVGVASNGGGVAVDVGGVKGGGVNEGGVNACGDRPAPTVGGSDQPATAEADVREPDLFDNEEERRPANLDAATSSSAPNNNNKKKTPKKKRTPQKRRNLVSCSAPPPRIATRLADLLGVSQPSNNA</sequence>
<dbReference type="EnsemblPlants" id="OPUNC07G20830.1">
    <property type="protein sequence ID" value="OPUNC07G20830.1"/>
    <property type="gene ID" value="OPUNC07G20830"/>
</dbReference>
<reference evidence="2" key="2">
    <citation type="submission" date="2018-05" db="EMBL/GenBank/DDBJ databases">
        <title>OpunRS2 (Oryza punctata Reference Sequence Version 2).</title>
        <authorList>
            <person name="Zhang J."/>
            <person name="Kudrna D."/>
            <person name="Lee S."/>
            <person name="Talag J."/>
            <person name="Welchert J."/>
            <person name="Wing R.A."/>
        </authorList>
    </citation>
    <scope>NUCLEOTIDE SEQUENCE [LARGE SCALE GENOMIC DNA]</scope>
</reference>
<dbReference type="HOGENOM" id="CLU_967681_0_0_1"/>
<reference evidence="2" key="1">
    <citation type="submission" date="2015-04" db="UniProtKB">
        <authorList>
            <consortium name="EnsemblPlants"/>
        </authorList>
    </citation>
    <scope>IDENTIFICATION</scope>
</reference>
<accession>A0A0E0LNC7</accession>
<evidence type="ECO:0000313" key="2">
    <source>
        <dbReference type="EnsemblPlants" id="OPUNC07G20830.1"/>
    </source>
</evidence>
<dbReference type="Gramene" id="OPUNC07G20830.1">
    <property type="protein sequence ID" value="OPUNC07G20830.1"/>
    <property type="gene ID" value="OPUNC07G20830"/>
</dbReference>
<dbReference type="AlphaFoldDB" id="A0A0E0LNC7"/>
<organism evidence="2">
    <name type="scientific">Oryza punctata</name>
    <name type="common">Red rice</name>
    <dbReference type="NCBI Taxonomy" id="4537"/>
    <lineage>
        <taxon>Eukaryota</taxon>
        <taxon>Viridiplantae</taxon>
        <taxon>Streptophyta</taxon>
        <taxon>Embryophyta</taxon>
        <taxon>Tracheophyta</taxon>
        <taxon>Spermatophyta</taxon>
        <taxon>Magnoliopsida</taxon>
        <taxon>Liliopsida</taxon>
        <taxon>Poales</taxon>
        <taxon>Poaceae</taxon>
        <taxon>BOP clade</taxon>
        <taxon>Oryzoideae</taxon>
        <taxon>Oryzeae</taxon>
        <taxon>Oryzinae</taxon>
        <taxon>Oryza</taxon>
    </lineage>
</organism>
<dbReference type="Proteomes" id="UP000026962">
    <property type="component" value="Chromosome 7"/>
</dbReference>
<evidence type="ECO:0000256" key="1">
    <source>
        <dbReference type="SAM" id="MobiDB-lite"/>
    </source>
</evidence>
<keyword evidence="3" id="KW-1185">Reference proteome</keyword>
<evidence type="ECO:0000313" key="3">
    <source>
        <dbReference type="Proteomes" id="UP000026962"/>
    </source>
</evidence>
<proteinExistence type="predicted"/>
<feature type="compositionally biased region" description="Basic residues" evidence="1">
    <location>
        <begin position="244"/>
        <end position="260"/>
    </location>
</feature>
<protein>
    <submittedName>
        <fullName evidence="2">Uncharacterized protein</fullName>
    </submittedName>
</protein>
<name>A0A0E0LNC7_ORYPU</name>
<feature type="compositionally biased region" description="Basic and acidic residues" evidence="1">
    <location>
        <begin position="212"/>
        <end position="229"/>
    </location>
</feature>